<evidence type="ECO:0000313" key="10">
    <source>
        <dbReference type="EMBL" id="RHN41174.1"/>
    </source>
</evidence>
<keyword evidence="2" id="KW-0433">Leucine-rich repeat</keyword>
<reference evidence="10" key="1">
    <citation type="journal article" date="2018" name="Nat. Plants">
        <title>Whole-genome landscape of Medicago truncatula symbiotic genes.</title>
        <authorList>
            <person name="Pecrix Y."/>
            <person name="Gamas P."/>
            <person name="Carrere S."/>
        </authorList>
    </citation>
    <scope>NUCLEOTIDE SEQUENCE</scope>
    <source>
        <tissue evidence="10">Leaves</tissue>
    </source>
</reference>
<keyword evidence="10" id="KW-0723">Serine/threonine-protein kinase</keyword>
<evidence type="ECO:0000256" key="2">
    <source>
        <dbReference type="ARBA" id="ARBA00022614"/>
    </source>
</evidence>
<evidence type="ECO:0000256" key="7">
    <source>
        <dbReference type="ARBA" id="ARBA00023136"/>
    </source>
</evidence>
<evidence type="ECO:0000256" key="4">
    <source>
        <dbReference type="ARBA" id="ARBA00022729"/>
    </source>
</evidence>
<dbReference type="PANTHER" id="PTHR48060:SF21">
    <property type="entry name" value="L DOMAIN-LIKE PROTEIN"/>
    <property type="match status" value="1"/>
</dbReference>
<dbReference type="GO" id="GO:0016020">
    <property type="term" value="C:membrane"/>
    <property type="evidence" value="ECO:0007669"/>
    <property type="project" value="UniProtKB-SubCell"/>
</dbReference>
<proteinExistence type="predicted"/>
<dbReference type="SUPFAM" id="SSF52058">
    <property type="entry name" value="L domain-like"/>
    <property type="match status" value="1"/>
</dbReference>
<dbReference type="Gramene" id="rna47465">
    <property type="protein sequence ID" value="RHN41174.1"/>
    <property type="gene ID" value="gene47465"/>
</dbReference>
<feature type="domain" description="Leucine-rich repeat-containing N-terminal plant-type" evidence="9">
    <location>
        <begin position="45"/>
        <end position="84"/>
    </location>
</feature>
<comment type="subcellular location">
    <subcellularLocation>
        <location evidence="1">Membrane</location>
        <topology evidence="1">Single-pass membrane protein</topology>
    </subcellularLocation>
</comment>
<evidence type="ECO:0000256" key="3">
    <source>
        <dbReference type="ARBA" id="ARBA00022692"/>
    </source>
</evidence>
<dbReference type="Pfam" id="PF08263">
    <property type="entry name" value="LRRNT_2"/>
    <property type="match status" value="1"/>
</dbReference>
<feature type="signal peptide" evidence="8">
    <location>
        <begin position="1"/>
        <end position="30"/>
    </location>
</feature>
<keyword evidence="10" id="KW-0808">Transferase</keyword>
<keyword evidence="10" id="KW-0418">Kinase</keyword>
<dbReference type="Pfam" id="PF00560">
    <property type="entry name" value="LRR_1"/>
    <property type="match status" value="1"/>
</dbReference>
<dbReference type="FunFam" id="3.80.10.10:FF:000129">
    <property type="entry name" value="Leucine-rich repeat receptor-like kinase"/>
    <property type="match status" value="1"/>
</dbReference>
<evidence type="ECO:0000256" key="1">
    <source>
        <dbReference type="ARBA" id="ARBA00004167"/>
    </source>
</evidence>
<protein>
    <submittedName>
        <fullName evidence="10">Putative non-specific serine/threonine protein kinase</fullName>
        <ecNumber evidence="10">2.7.11.1</ecNumber>
    </submittedName>
</protein>
<comment type="caution">
    <text evidence="10">The sequence shown here is derived from an EMBL/GenBank/DDBJ whole genome shotgun (WGS) entry which is preliminary data.</text>
</comment>
<dbReference type="EC" id="2.7.11.1" evidence="10"/>
<evidence type="ECO:0000256" key="5">
    <source>
        <dbReference type="ARBA" id="ARBA00022737"/>
    </source>
</evidence>
<dbReference type="InterPro" id="IPR053211">
    <property type="entry name" value="DNA_repair-toleration"/>
</dbReference>
<dbReference type="InterPro" id="IPR001611">
    <property type="entry name" value="Leu-rich_rpt"/>
</dbReference>
<dbReference type="EMBL" id="PSQE01000008">
    <property type="protein sequence ID" value="RHN41174.1"/>
    <property type="molecule type" value="Genomic_DNA"/>
</dbReference>
<evidence type="ECO:0000256" key="6">
    <source>
        <dbReference type="ARBA" id="ARBA00022989"/>
    </source>
</evidence>
<sequence>MHASHLLSKHVLRKMVNLLAHLFLFSLSRHCFVSCLTANTKNITTDLYALIAFKSLITSDPYDMLANNWSTSSSVCTWAGVTCDERHGRVHSLILRDMSLRGTVSPNIGNLSFLVMLDLKNNSFGGQFLRELCRLRRLKILQTSYNKFVGEIPAT</sequence>
<keyword evidence="4 8" id="KW-0732">Signal</keyword>
<feature type="chain" id="PRO_5017190351" evidence="8">
    <location>
        <begin position="31"/>
        <end position="155"/>
    </location>
</feature>
<gene>
    <name evidence="10" type="ORF">MtrunA17_Chr8g0363211</name>
</gene>
<keyword evidence="5" id="KW-0677">Repeat</keyword>
<keyword evidence="3" id="KW-0812">Transmembrane</keyword>
<evidence type="ECO:0000256" key="8">
    <source>
        <dbReference type="SAM" id="SignalP"/>
    </source>
</evidence>
<accession>A0A396GNM7</accession>
<dbReference type="Proteomes" id="UP000265566">
    <property type="component" value="Chromosome 8"/>
</dbReference>
<dbReference type="InterPro" id="IPR032675">
    <property type="entry name" value="LRR_dom_sf"/>
</dbReference>
<dbReference type="InterPro" id="IPR013210">
    <property type="entry name" value="LRR_N_plant-typ"/>
</dbReference>
<keyword evidence="7" id="KW-0472">Membrane</keyword>
<dbReference type="GO" id="GO:0004674">
    <property type="term" value="F:protein serine/threonine kinase activity"/>
    <property type="evidence" value="ECO:0007669"/>
    <property type="project" value="UniProtKB-KW"/>
</dbReference>
<organism evidence="10">
    <name type="scientific">Medicago truncatula</name>
    <name type="common">Barrel medic</name>
    <name type="synonym">Medicago tribuloides</name>
    <dbReference type="NCBI Taxonomy" id="3880"/>
    <lineage>
        <taxon>Eukaryota</taxon>
        <taxon>Viridiplantae</taxon>
        <taxon>Streptophyta</taxon>
        <taxon>Embryophyta</taxon>
        <taxon>Tracheophyta</taxon>
        <taxon>Spermatophyta</taxon>
        <taxon>Magnoliopsida</taxon>
        <taxon>eudicotyledons</taxon>
        <taxon>Gunneridae</taxon>
        <taxon>Pentapetalae</taxon>
        <taxon>rosids</taxon>
        <taxon>fabids</taxon>
        <taxon>Fabales</taxon>
        <taxon>Fabaceae</taxon>
        <taxon>Papilionoideae</taxon>
        <taxon>50 kb inversion clade</taxon>
        <taxon>NPAAA clade</taxon>
        <taxon>Hologalegina</taxon>
        <taxon>IRL clade</taxon>
        <taxon>Trifolieae</taxon>
        <taxon>Medicago</taxon>
    </lineage>
</organism>
<dbReference type="Gene3D" id="3.80.10.10">
    <property type="entry name" value="Ribonuclease Inhibitor"/>
    <property type="match status" value="1"/>
</dbReference>
<dbReference type="AlphaFoldDB" id="A0A396GNM7"/>
<dbReference type="PANTHER" id="PTHR48060">
    <property type="entry name" value="DNA DAMAGE-REPAIR/TOLERATION PROTEIN DRT100"/>
    <property type="match status" value="1"/>
</dbReference>
<keyword evidence="6" id="KW-1133">Transmembrane helix</keyword>
<name>A0A396GNM7_MEDTR</name>
<evidence type="ECO:0000259" key="9">
    <source>
        <dbReference type="Pfam" id="PF08263"/>
    </source>
</evidence>